<dbReference type="InterPro" id="IPR036866">
    <property type="entry name" value="RibonucZ/Hydroxyglut_hydro"/>
</dbReference>
<protein>
    <recommendedName>
        <fullName evidence="5">Metallo-beta-lactamase domain-containing protein</fullName>
    </recommendedName>
</protein>
<feature type="domain" description="Metallo-beta-lactamase" evidence="5">
    <location>
        <begin position="13"/>
        <end position="195"/>
    </location>
</feature>
<dbReference type="EMBL" id="JPVQ01000006">
    <property type="protein sequence ID" value="KGR91509.1"/>
    <property type="molecule type" value="Genomic_DNA"/>
</dbReference>
<organism evidence="6 7">
    <name type="scientific">Ureibacillus massiliensis 4400831 = CIP 108448 = CCUG 49529</name>
    <dbReference type="NCBI Taxonomy" id="1211035"/>
    <lineage>
        <taxon>Bacteria</taxon>
        <taxon>Bacillati</taxon>
        <taxon>Bacillota</taxon>
        <taxon>Bacilli</taxon>
        <taxon>Bacillales</taxon>
        <taxon>Caryophanaceae</taxon>
        <taxon>Ureibacillus</taxon>
    </lineage>
</organism>
<accession>A0A0A3J3A1</accession>
<reference evidence="6 7" key="1">
    <citation type="submission" date="2014-02" db="EMBL/GenBank/DDBJ databases">
        <title>Draft genome sequence of Lysinibacillus massiliensis CCUG 49529.</title>
        <authorList>
            <person name="Zhang F."/>
            <person name="Wang G."/>
            <person name="Zhang L."/>
        </authorList>
    </citation>
    <scope>NUCLEOTIDE SEQUENCE [LARGE SCALE GENOMIC DNA]</scope>
    <source>
        <strain evidence="6 7">CCUG 49529</strain>
    </source>
</reference>
<dbReference type="InterPro" id="IPR001279">
    <property type="entry name" value="Metallo-B-lactamas"/>
</dbReference>
<dbReference type="InterPro" id="IPR051453">
    <property type="entry name" value="MBL_Glyoxalase_II"/>
</dbReference>
<dbReference type="SUPFAM" id="SSF56281">
    <property type="entry name" value="Metallo-hydrolase/oxidoreductase"/>
    <property type="match status" value="1"/>
</dbReference>
<evidence type="ECO:0000256" key="1">
    <source>
        <dbReference type="ARBA" id="ARBA00001947"/>
    </source>
</evidence>
<sequence length="214" mass="24072">MLNVKALSLGPIQTNCYIVSNKNKECIIFDPGEESSKIIKEIRVNQYKPLAIFLTHAHFDHIGAVDAVREEFNIPVYIHEKEVSWLSDPAKNGSGRYAELPNYIVKLPDPAHIIRKEQRFEIGSFTFKAVFTPGHSPGSISYIFDEDGFAIVGDTLFERSIGRTDLLQGSLEILLKSIHDKLLTLDEDTIIYPGHGSYTTPGEEMEMNPFLNGF</sequence>
<dbReference type="Proteomes" id="UP000030595">
    <property type="component" value="Unassembled WGS sequence"/>
</dbReference>
<comment type="caution">
    <text evidence="6">The sequence shown here is derived from an EMBL/GenBank/DDBJ whole genome shotgun (WGS) entry which is preliminary data.</text>
</comment>
<dbReference type="eggNOG" id="COG0491">
    <property type="taxonomic scope" value="Bacteria"/>
</dbReference>
<dbReference type="AlphaFoldDB" id="A0A0A3J3A1"/>
<keyword evidence="4" id="KW-0862">Zinc</keyword>
<keyword evidence="3" id="KW-0378">Hydrolase</keyword>
<gene>
    <name evidence="6" type="ORF">CD30_05490</name>
</gene>
<comment type="cofactor">
    <cofactor evidence="1">
        <name>Zn(2+)</name>
        <dbReference type="ChEBI" id="CHEBI:29105"/>
    </cofactor>
</comment>
<dbReference type="Pfam" id="PF00753">
    <property type="entry name" value="Lactamase_B"/>
    <property type="match status" value="1"/>
</dbReference>
<dbReference type="Gene3D" id="3.60.15.10">
    <property type="entry name" value="Ribonuclease Z/Hydroxyacylglutathione hydrolase-like"/>
    <property type="match status" value="1"/>
</dbReference>
<evidence type="ECO:0000313" key="6">
    <source>
        <dbReference type="EMBL" id="KGR91509.1"/>
    </source>
</evidence>
<dbReference type="GO" id="GO:0046872">
    <property type="term" value="F:metal ion binding"/>
    <property type="evidence" value="ECO:0007669"/>
    <property type="project" value="UniProtKB-KW"/>
</dbReference>
<evidence type="ECO:0000256" key="4">
    <source>
        <dbReference type="ARBA" id="ARBA00022833"/>
    </source>
</evidence>
<dbReference type="PANTHER" id="PTHR46233:SF3">
    <property type="entry name" value="HYDROXYACYLGLUTATHIONE HYDROLASE GLOC"/>
    <property type="match status" value="1"/>
</dbReference>
<dbReference type="PANTHER" id="PTHR46233">
    <property type="entry name" value="HYDROXYACYLGLUTATHIONE HYDROLASE GLOC"/>
    <property type="match status" value="1"/>
</dbReference>
<evidence type="ECO:0000259" key="5">
    <source>
        <dbReference type="SMART" id="SM00849"/>
    </source>
</evidence>
<name>A0A0A3J3A1_9BACL</name>
<dbReference type="RefSeq" id="WP_036173511.1">
    <property type="nucleotide sequence ID" value="NZ_AVCZ01000006.1"/>
</dbReference>
<keyword evidence="7" id="KW-1185">Reference proteome</keyword>
<dbReference type="SMART" id="SM00849">
    <property type="entry name" value="Lactamase_B"/>
    <property type="match status" value="1"/>
</dbReference>
<dbReference type="OrthoDB" id="9802248at2"/>
<keyword evidence="2" id="KW-0479">Metal-binding</keyword>
<dbReference type="GO" id="GO:0016787">
    <property type="term" value="F:hydrolase activity"/>
    <property type="evidence" value="ECO:0007669"/>
    <property type="project" value="UniProtKB-KW"/>
</dbReference>
<evidence type="ECO:0000256" key="2">
    <source>
        <dbReference type="ARBA" id="ARBA00022723"/>
    </source>
</evidence>
<dbReference type="CDD" id="cd06262">
    <property type="entry name" value="metallo-hydrolase-like_MBL-fold"/>
    <property type="match status" value="1"/>
</dbReference>
<evidence type="ECO:0000256" key="3">
    <source>
        <dbReference type="ARBA" id="ARBA00022801"/>
    </source>
</evidence>
<proteinExistence type="predicted"/>
<evidence type="ECO:0000313" key="7">
    <source>
        <dbReference type="Proteomes" id="UP000030595"/>
    </source>
</evidence>